<comment type="similarity">
    <text evidence="1">Belongs to the SEN54 family.</text>
</comment>
<evidence type="ECO:0000256" key="2">
    <source>
        <dbReference type="ARBA" id="ARBA00022694"/>
    </source>
</evidence>
<evidence type="ECO:0000256" key="1">
    <source>
        <dbReference type="ARBA" id="ARBA00005736"/>
    </source>
</evidence>
<keyword evidence="5" id="KW-0378">Hydrolase</keyword>
<feature type="compositionally biased region" description="Basic and acidic residues" evidence="3">
    <location>
        <begin position="454"/>
        <end position="463"/>
    </location>
</feature>
<name>A0A376B9D5_9ASCO</name>
<feature type="region of interest" description="Disordered" evidence="3">
    <location>
        <begin position="436"/>
        <end position="463"/>
    </location>
</feature>
<reference evidence="6" key="1">
    <citation type="submission" date="2018-06" db="EMBL/GenBank/DDBJ databases">
        <authorList>
            <person name="Guldener U."/>
        </authorList>
    </citation>
    <scope>NUCLEOTIDE SEQUENCE [LARGE SCALE GENOMIC DNA]</scope>
    <source>
        <strain evidence="6">UTAD17</strain>
    </source>
</reference>
<evidence type="ECO:0000256" key="3">
    <source>
        <dbReference type="SAM" id="MobiDB-lite"/>
    </source>
</evidence>
<evidence type="ECO:0000313" key="5">
    <source>
        <dbReference type="EMBL" id="SSD61262.1"/>
    </source>
</evidence>
<keyword evidence="5" id="KW-0540">Nuclease</keyword>
<keyword evidence="2" id="KW-0819">tRNA processing</keyword>
<protein>
    <submittedName>
        <fullName evidence="5">Related to tRNA-splicing endonuclease subunit SEN54</fullName>
    </submittedName>
</protein>
<dbReference type="InterPro" id="IPR024337">
    <property type="entry name" value="tRNA_splic_suSen54"/>
</dbReference>
<sequence length="463" mass="54291">MKNDNLSNRDDNEDVDTEETLASHLLYTSDDDDEVTRQDWTEMLKLSQVQQIIPKRGDKDYEPDGTNVQQTLLFNARNTMFDAISEAPRGLIIKHLNKAYYNIGSHTGIIYHAKGSFINNIGKTNSKGQIVLQFYEFVYLVERGTVIPYLKFDEDNEEAEIQLSVQDLYSFFRNQQELDEFMVYSHLKRLGYILHKPENRKTTFFPSNLLTTNNNLFCQNKAFQLWNIFKISLASPLNLLLLPYRSNAEIYINLQKLISHSKVVKTRAELLSTSHQQQIHTEKAPVSGSLNIAFDLWKPNPNFKKKCPDLPDFQILIHNKNLQNFPTFDDFHSIFNKLDYKFEFLDDIEWDEVSYVNEISRKQLLTPKQQKQQQFNIHNEQKKNKKRVSENVLQLRRLKNGFRKFILAVIDDGLINFITIAEADFSTENVWYEPQRNKVRSGSNKSKNRNSKQTKRDKTKKDV</sequence>
<dbReference type="GO" id="GO:0000379">
    <property type="term" value="P:tRNA-type intron splice site recognition and cleavage"/>
    <property type="evidence" value="ECO:0007669"/>
    <property type="project" value="TreeGrafter"/>
</dbReference>
<evidence type="ECO:0000259" key="4">
    <source>
        <dbReference type="Pfam" id="PF12928"/>
    </source>
</evidence>
<proteinExistence type="inferred from homology"/>
<gene>
    <name evidence="5" type="ORF">SCODWIG_03023</name>
</gene>
<keyword evidence="6" id="KW-1185">Reference proteome</keyword>
<dbReference type="GO" id="GO:0004519">
    <property type="term" value="F:endonuclease activity"/>
    <property type="evidence" value="ECO:0007669"/>
    <property type="project" value="UniProtKB-KW"/>
</dbReference>
<keyword evidence="5" id="KW-0255">Endonuclease</keyword>
<dbReference type="PANTHER" id="PTHR21027:SF1">
    <property type="entry name" value="TRNA-SPLICING ENDONUCLEASE SUBUNIT SEN54"/>
    <property type="match status" value="1"/>
</dbReference>
<evidence type="ECO:0000313" key="6">
    <source>
        <dbReference type="Proteomes" id="UP000262825"/>
    </source>
</evidence>
<dbReference type="EMBL" id="UFAJ01000628">
    <property type="protein sequence ID" value="SSD61262.1"/>
    <property type="molecule type" value="Genomic_DNA"/>
</dbReference>
<feature type="region of interest" description="Disordered" evidence="3">
    <location>
        <begin position="369"/>
        <end position="388"/>
    </location>
</feature>
<organism evidence="5 6">
    <name type="scientific">Saccharomycodes ludwigii</name>
    <dbReference type="NCBI Taxonomy" id="36035"/>
    <lineage>
        <taxon>Eukaryota</taxon>
        <taxon>Fungi</taxon>
        <taxon>Dikarya</taxon>
        <taxon>Ascomycota</taxon>
        <taxon>Saccharomycotina</taxon>
        <taxon>Saccharomycetes</taxon>
        <taxon>Saccharomycodales</taxon>
        <taxon>Saccharomycodaceae</taxon>
        <taxon>Saccharomycodes</taxon>
    </lineage>
</organism>
<dbReference type="VEuPathDB" id="FungiDB:SCODWIG_03023"/>
<accession>A0A376B9D5</accession>
<feature type="domain" description="tRNA-splicing endonuclease subunit Sen54 N-terminal" evidence="4">
    <location>
        <begin position="81"/>
        <end position="149"/>
    </location>
</feature>
<dbReference type="InterPro" id="IPR024336">
    <property type="entry name" value="tRNA_splic_suSen54_N"/>
</dbReference>
<dbReference type="Pfam" id="PF12928">
    <property type="entry name" value="tRNA_int_end_N2"/>
    <property type="match status" value="1"/>
</dbReference>
<dbReference type="OrthoDB" id="408683at2759"/>
<dbReference type="GO" id="GO:0000214">
    <property type="term" value="C:tRNA-intron endonuclease complex"/>
    <property type="evidence" value="ECO:0007669"/>
    <property type="project" value="TreeGrafter"/>
</dbReference>
<dbReference type="PANTHER" id="PTHR21027">
    <property type="entry name" value="TRNA-SPLICING ENDONUCLEASE SUBUNIT SEN54"/>
    <property type="match status" value="1"/>
</dbReference>
<dbReference type="Proteomes" id="UP000262825">
    <property type="component" value="Unassembled WGS sequence"/>
</dbReference>
<dbReference type="AlphaFoldDB" id="A0A376B9D5"/>